<accession>A0A5C3LLA2</accession>
<dbReference type="PANTHER" id="PTHR10039:SF5">
    <property type="entry name" value="NACHT DOMAIN-CONTAINING PROTEIN"/>
    <property type="match status" value="1"/>
</dbReference>
<gene>
    <name evidence="3" type="ORF">BDQ12DRAFT_700603</name>
</gene>
<dbReference type="STRING" id="68775.A0A5C3LLA2"/>
<evidence type="ECO:0000313" key="3">
    <source>
        <dbReference type="EMBL" id="TFK33919.1"/>
    </source>
</evidence>
<dbReference type="EMBL" id="ML213639">
    <property type="protein sequence ID" value="TFK33919.1"/>
    <property type="molecule type" value="Genomic_DNA"/>
</dbReference>
<dbReference type="InterPro" id="IPR056884">
    <property type="entry name" value="NPHP3-like_N"/>
</dbReference>
<dbReference type="OrthoDB" id="5967843at2759"/>
<feature type="domain" description="Nephrocystin 3-like N-terminal" evidence="2">
    <location>
        <begin position="64"/>
        <end position="215"/>
    </location>
</feature>
<dbReference type="PANTHER" id="PTHR10039">
    <property type="entry name" value="AMELOGENIN"/>
    <property type="match status" value="1"/>
</dbReference>
<evidence type="ECO:0000259" key="2">
    <source>
        <dbReference type="Pfam" id="PF24883"/>
    </source>
</evidence>
<proteinExistence type="predicted"/>
<sequence length="295" mass="33034">MAFAGAKHVLINELTQFDIQVRAEDSKAKIDAIAEGAFHNSAERFDPPNCHPETRKAIIKAIGMWVNNQKRTSSIMWLYGPTGAGKSAILQRVAEICNNEKKLCASFFFSRTVAMRNNYTHLFSTIIYQIVLAIPETKPFVVQAIEKDLTLFSQSLEVQIRSLILDPLVHAMSTGAGLSRKLPQLILIDGLDECVNKEGQVAILKAISCIKLLTTSLALDQSINPNKDIEVFLRSCFIDIKQSHTMRPFSELWPSNDVIDTLVKRSSGQFIYASVVMKPPHETPGCDSRIYPLWR</sequence>
<dbReference type="Proteomes" id="UP000308652">
    <property type="component" value="Unassembled WGS sequence"/>
</dbReference>
<dbReference type="AlphaFoldDB" id="A0A5C3LLA2"/>
<organism evidence="3 4">
    <name type="scientific">Crucibulum laeve</name>
    <dbReference type="NCBI Taxonomy" id="68775"/>
    <lineage>
        <taxon>Eukaryota</taxon>
        <taxon>Fungi</taxon>
        <taxon>Dikarya</taxon>
        <taxon>Basidiomycota</taxon>
        <taxon>Agaricomycotina</taxon>
        <taxon>Agaricomycetes</taxon>
        <taxon>Agaricomycetidae</taxon>
        <taxon>Agaricales</taxon>
        <taxon>Agaricineae</taxon>
        <taxon>Nidulariaceae</taxon>
        <taxon>Crucibulum</taxon>
    </lineage>
</organism>
<protein>
    <recommendedName>
        <fullName evidence="2">Nephrocystin 3-like N-terminal domain-containing protein</fullName>
    </recommendedName>
</protein>
<dbReference type="Gene3D" id="3.40.50.300">
    <property type="entry name" value="P-loop containing nucleotide triphosphate hydrolases"/>
    <property type="match status" value="1"/>
</dbReference>
<keyword evidence="1" id="KW-0677">Repeat</keyword>
<evidence type="ECO:0000313" key="4">
    <source>
        <dbReference type="Proteomes" id="UP000308652"/>
    </source>
</evidence>
<dbReference type="Pfam" id="PF24883">
    <property type="entry name" value="NPHP3_N"/>
    <property type="match status" value="1"/>
</dbReference>
<evidence type="ECO:0000256" key="1">
    <source>
        <dbReference type="ARBA" id="ARBA00022737"/>
    </source>
</evidence>
<dbReference type="InterPro" id="IPR027417">
    <property type="entry name" value="P-loop_NTPase"/>
</dbReference>
<reference evidence="3 4" key="1">
    <citation type="journal article" date="2019" name="Nat. Ecol. Evol.">
        <title>Megaphylogeny resolves global patterns of mushroom evolution.</title>
        <authorList>
            <person name="Varga T."/>
            <person name="Krizsan K."/>
            <person name="Foldi C."/>
            <person name="Dima B."/>
            <person name="Sanchez-Garcia M."/>
            <person name="Sanchez-Ramirez S."/>
            <person name="Szollosi G.J."/>
            <person name="Szarkandi J.G."/>
            <person name="Papp V."/>
            <person name="Albert L."/>
            <person name="Andreopoulos W."/>
            <person name="Angelini C."/>
            <person name="Antonin V."/>
            <person name="Barry K.W."/>
            <person name="Bougher N.L."/>
            <person name="Buchanan P."/>
            <person name="Buyck B."/>
            <person name="Bense V."/>
            <person name="Catcheside P."/>
            <person name="Chovatia M."/>
            <person name="Cooper J."/>
            <person name="Damon W."/>
            <person name="Desjardin D."/>
            <person name="Finy P."/>
            <person name="Geml J."/>
            <person name="Haridas S."/>
            <person name="Hughes K."/>
            <person name="Justo A."/>
            <person name="Karasinski D."/>
            <person name="Kautmanova I."/>
            <person name="Kiss B."/>
            <person name="Kocsube S."/>
            <person name="Kotiranta H."/>
            <person name="LaButti K.M."/>
            <person name="Lechner B.E."/>
            <person name="Liimatainen K."/>
            <person name="Lipzen A."/>
            <person name="Lukacs Z."/>
            <person name="Mihaltcheva S."/>
            <person name="Morgado L.N."/>
            <person name="Niskanen T."/>
            <person name="Noordeloos M.E."/>
            <person name="Ohm R.A."/>
            <person name="Ortiz-Santana B."/>
            <person name="Ovrebo C."/>
            <person name="Racz N."/>
            <person name="Riley R."/>
            <person name="Savchenko A."/>
            <person name="Shiryaev A."/>
            <person name="Soop K."/>
            <person name="Spirin V."/>
            <person name="Szebenyi C."/>
            <person name="Tomsovsky M."/>
            <person name="Tulloss R.E."/>
            <person name="Uehling J."/>
            <person name="Grigoriev I.V."/>
            <person name="Vagvolgyi C."/>
            <person name="Papp T."/>
            <person name="Martin F.M."/>
            <person name="Miettinen O."/>
            <person name="Hibbett D.S."/>
            <person name="Nagy L.G."/>
        </authorList>
    </citation>
    <scope>NUCLEOTIDE SEQUENCE [LARGE SCALE GENOMIC DNA]</scope>
    <source>
        <strain evidence="3 4">CBS 166.37</strain>
    </source>
</reference>
<dbReference type="SUPFAM" id="SSF52540">
    <property type="entry name" value="P-loop containing nucleoside triphosphate hydrolases"/>
    <property type="match status" value="1"/>
</dbReference>
<name>A0A5C3LLA2_9AGAR</name>
<keyword evidence="4" id="KW-1185">Reference proteome</keyword>